<evidence type="ECO:0000256" key="3">
    <source>
        <dbReference type="ARBA" id="ARBA00022723"/>
    </source>
</evidence>
<feature type="transmembrane region" description="Helical" evidence="8">
    <location>
        <begin position="761"/>
        <end position="779"/>
    </location>
</feature>
<keyword evidence="6 8" id="KW-1133">Transmembrane helix</keyword>
<dbReference type="PANTHER" id="PTHR24093:SF470">
    <property type="entry name" value="CALCIUM-TRANSPORTING ATPASE 12, PLASMA MEMBRANE-TYPE-LIKE"/>
    <property type="match status" value="1"/>
</dbReference>
<dbReference type="SUPFAM" id="SSF81653">
    <property type="entry name" value="Calcium ATPase, transduction domain A"/>
    <property type="match status" value="1"/>
</dbReference>
<feature type="domain" description="P-type ATPase A" evidence="9">
    <location>
        <begin position="284"/>
        <end position="375"/>
    </location>
</feature>
<sequence>MEDVNDLEMQLLVASPRAENHAGGGSSAIQMLKTAILFVQSLQMFLAGTNHGSSPEQDENARNEDIEEVAVDVATADQTVPLLGKVDYNLPSWKPIRTLVCVIRFLLAFKAQERKPEVGEASDSQTTDQIIGNEMQCSTSRSIQNLSRIVHEKNLKDLKEFGGLGRVESALDTDLINGISKNKALIRRQPQAVSISLDPTHTFLHLVWKEFKEKTIILLLLAVIASTVLGIKEEGIKYAYYDAVIVLIAIILQVFIASIRKYLEEKRTQKKLQKQQFEEGGVGKVLVKRGDETEEINESELVYGDLVLLKKGDEVPCDGLFVGGEELLELDYGNESCIINQQNPFLSYGEIVKNGDAIMVAISTNMKTEWGEMLSKSMGDPNTWFKLGTQLKNLNNRMHVIQIINSIFIILVLSFRYMARQIHDYNAYRPESMAKPTSIRSFLNTFGKIIIESTHTPKVATKLLSVSLVGLTEGVPFVVSLAINYWNEKTLRGKATEQDPYCVAKMASVTHICVDSFITEDGMKNMKKEDTDAQIKELREHGIQTVIVSSKKMSSLQEVALKCEDVTNGDSESLVIRGEVFRKYTDEERLEKVDNIRVLDEALPSDKLLLVETMREKGKVVAYLGQRTDEAPALKRANIGVAMGTGSSKQAKENCDIIMKDESFSHLISMVVSGKCINRNIQSFLQLVLITTISSILISFIETAAFGDASLTLFQLAWVNFAVSFLGGLALLTKPSTDNLAHSVPISCGKSIITIEMTQNILSQVLFMAICSLIIQLIGPSHYKKAMVSNIFVFCPFFNLFIAREQQKKNFFRGIHRHEVFWVAIAVCIILHVVIVKVQDVLGYGTRLEWKLWVVCVLLGLVTWLVDWLAKCISWLIKIYKFVNKLRQRHAVSFSSSFCMP</sequence>
<keyword evidence="5" id="KW-0460">Magnesium</keyword>
<dbReference type="GO" id="GO:0005388">
    <property type="term" value="F:P-type calcium transporter activity"/>
    <property type="evidence" value="ECO:0007669"/>
    <property type="project" value="TreeGrafter"/>
</dbReference>
<dbReference type="SUPFAM" id="SSF56784">
    <property type="entry name" value="HAD-like"/>
    <property type="match status" value="1"/>
</dbReference>
<dbReference type="InterPro" id="IPR023298">
    <property type="entry name" value="ATPase_P-typ_TM_dom_sf"/>
</dbReference>
<dbReference type="InterPro" id="IPR008250">
    <property type="entry name" value="ATPase_P-typ_transduc_dom_A_sf"/>
</dbReference>
<protein>
    <submittedName>
        <fullName evidence="11">Uncharacterized protein</fullName>
    </submittedName>
</protein>
<organism evidence="11 12">
    <name type="scientific">Mikania micrantha</name>
    <name type="common">bitter vine</name>
    <dbReference type="NCBI Taxonomy" id="192012"/>
    <lineage>
        <taxon>Eukaryota</taxon>
        <taxon>Viridiplantae</taxon>
        <taxon>Streptophyta</taxon>
        <taxon>Embryophyta</taxon>
        <taxon>Tracheophyta</taxon>
        <taxon>Spermatophyta</taxon>
        <taxon>Magnoliopsida</taxon>
        <taxon>eudicotyledons</taxon>
        <taxon>Gunneridae</taxon>
        <taxon>Pentapetalae</taxon>
        <taxon>asterids</taxon>
        <taxon>campanulids</taxon>
        <taxon>Asterales</taxon>
        <taxon>Asteraceae</taxon>
        <taxon>Asteroideae</taxon>
        <taxon>Heliantheae alliance</taxon>
        <taxon>Eupatorieae</taxon>
        <taxon>Mikania</taxon>
    </lineage>
</organism>
<accession>A0A5N6MBG1</accession>
<keyword evidence="4" id="KW-0106">Calcium</keyword>
<keyword evidence="3" id="KW-0479">Metal-binding</keyword>
<dbReference type="OrthoDB" id="116380at2759"/>
<evidence type="ECO:0000256" key="5">
    <source>
        <dbReference type="ARBA" id="ARBA00022842"/>
    </source>
</evidence>
<dbReference type="EMBL" id="SZYD01000016">
    <property type="protein sequence ID" value="KAD3337989.1"/>
    <property type="molecule type" value="Genomic_DNA"/>
</dbReference>
<dbReference type="Gene3D" id="3.40.50.1000">
    <property type="entry name" value="HAD superfamily/HAD-like"/>
    <property type="match status" value="1"/>
</dbReference>
<dbReference type="Gene3D" id="2.70.150.10">
    <property type="entry name" value="Calcium-transporting ATPase, cytoplasmic transduction domain A"/>
    <property type="match status" value="1"/>
</dbReference>
<dbReference type="Pfam" id="PF00689">
    <property type="entry name" value="Cation_ATPase_C"/>
    <property type="match status" value="1"/>
</dbReference>
<feature type="transmembrane region" description="Helical" evidence="8">
    <location>
        <begin position="850"/>
        <end position="870"/>
    </location>
</feature>
<dbReference type="InterPro" id="IPR006068">
    <property type="entry name" value="ATPase_P-typ_cation-transptr_C"/>
</dbReference>
<dbReference type="PANTHER" id="PTHR24093">
    <property type="entry name" value="CATION TRANSPORTING ATPASE"/>
    <property type="match status" value="1"/>
</dbReference>
<comment type="subcellular location">
    <subcellularLocation>
        <location evidence="1">Membrane</location>
    </subcellularLocation>
</comment>
<feature type="transmembrane region" description="Helical" evidence="8">
    <location>
        <begin position="785"/>
        <end position="803"/>
    </location>
</feature>
<evidence type="ECO:0000256" key="4">
    <source>
        <dbReference type="ARBA" id="ARBA00022837"/>
    </source>
</evidence>
<evidence type="ECO:0000256" key="7">
    <source>
        <dbReference type="ARBA" id="ARBA00023136"/>
    </source>
</evidence>
<gene>
    <name evidence="11" type="ORF">E3N88_33510</name>
</gene>
<comment type="caution">
    <text evidence="11">The sequence shown here is derived from an EMBL/GenBank/DDBJ whole genome shotgun (WGS) entry which is preliminary data.</text>
</comment>
<evidence type="ECO:0000256" key="8">
    <source>
        <dbReference type="SAM" id="Phobius"/>
    </source>
</evidence>
<dbReference type="AlphaFoldDB" id="A0A5N6MBG1"/>
<dbReference type="GO" id="GO:0046872">
    <property type="term" value="F:metal ion binding"/>
    <property type="evidence" value="ECO:0007669"/>
    <property type="project" value="UniProtKB-KW"/>
</dbReference>
<feature type="transmembrane region" description="Helical" evidence="8">
    <location>
        <begin position="238"/>
        <end position="259"/>
    </location>
</feature>
<keyword evidence="12" id="KW-1185">Reference proteome</keyword>
<evidence type="ECO:0000256" key="2">
    <source>
        <dbReference type="ARBA" id="ARBA00022692"/>
    </source>
</evidence>
<dbReference type="InterPro" id="IPR036412">
    <property type="entry name" value="HAD-like_sf"/>
</dbReference>
<feature type="transmembrane region" description="Helical" evidence="8">
    <location>
        <begin position="713"/>
        <end position="732"/>
    </location>
</feature>
<dbReference type="Proteomes" id="UP000326396">
    <property type="component" value="Linkage Group LG6"/>
</dbReference>
<name>A0A5N6MBG1_9ASTR</name>
<feature type="domain" description="Cation-transporting P-type ATPase C-terminal" evidence="10">
    <location>
        <begin position="711"/>
        <end position="872"/>
    </location>
</feature>
<dbReference type="GO" id="GO:0005886">
    <property type="term" value="C:plasma membrane"/>
    <property type="evidence" value="ECO:0007669"/>
    <property type="project" value="TreeGrafter"/>
</dbReference>
<dbReference type="Gene3D" id="1.20.1110.10">
    <property type="entry name" value="Calcium-transporting ATPase, transmembrane domain"/>
    <property type="match status" value="2"/>
</dbReference>
<evidence type="ECO:0000313" key="11">
    <source>
        <dbReference type="EMBL" id="KAD3337989.1"/>
    </source>
</evidence>
<dbReference type="InterPro" id="IPR059000">
    <property type="entry name" value="ATPase_P-type_domA"/>
</dbReference>
<feature type="transmembrane region" description="Helical" evidence="8">
    <location>
        <begin position="684"/>
        <end position="701"/>
    </location>
</feature>
<evidence type="ECO:0000256" key="6">
    <source>
        <dbReference type="ARBA" id="ARBA00022989"/>
    </source>
</evidence>
<feature type="transmembrane region" description="Helical" evidence="8">
    <location>
        <begin position="400"/>
        <end position="419"/>
    </location>
</feature>
<evidence type="ECO:0000259" key="9">
    <source>
        <dbReference type="Pfam" id="PF00122"/>
    </source>
</evidence>
<keyword evidence="2 8" id="KW-0812">Transmembrane</keyword>
<evidence type="ECO:0000256" key="1">
    <source>
        <dbReference type="ARBA" id="ARBA00004370"/>
    </source>
</evidence>
<dbReference type="Pfam" id="PF00122">
    <property type="entry name" value="E1-E2_ATPase"/>
    <property type="match status" value="1"/>
</dbReference>
<feature type="transmembrane region" description="Helical" evidence="8">
    <location>
        <begin position="463"/>
        <end position="486"/>
    </location>
</feature>
<feature type="transmembrane region" description="Helical" evidence="8">
    <location>
        <begin position="819"/>
        <end position="838"/>
    </location>
</feature>
<dbReference type="InterPro" id="IPR023214">
    <property type="entry name" value="HAD_sf"/>
</dbReference>
<keyword evidence="7 8" id="KW-0472">Membrane</keyword>
<dbReference type="SUPFAM" id="SSF81665">
    <property type="entry name" value="Calcium ATPase, transmembrane domain M"/>
    <property type="match status" value="1"/>
</dbReference>
<evidence type="ECO:0000313" key="12">
    <source>
        <dbReference type="Proteomes" id="UP000326396"/>
    </source>
</evidence>
<proteinExistence type="predicted"/>
<evidence type="ECO:0000259" key="10">
    <source>
        <dbReference type="Pfam" id="PF00689"/>
    </source>
</evidence>
<reference evidence="11 12" key="1">
    <citation type="submission" date="2019-05" db="EMBL/GenBank/DDBJ databases">
        <title>Mikania micrantha, genome provides insights into the molecular mechanism of rapid growth.</title>
        <authorList>
            <person name="Liu B."/>
        </authorList>
    </citation>
    <scope>NUCLEOTIDE SEQUENCE [LARGE SCALE GENOMIC DNA]</scope>
    <source>
        <strain evidence="11">NLD-2019</strain>
        <tissue evidence="11">Leaf</tissue>
    </source>
</reference>